<feature type="transmembrane region" description="Helical" evidence="1">
    <location>
        <begin position="163"/>
        <end position="187"/>
    </location>
</feature>
<feature type="transmembrane region" description="Helical" evidence="1">
    <location>
        <begin position="298"/>
        <end position="320"/>
    </location>
</feature>
<feature type="transmembrane region" description="Helical" evidence="1">
    <location>
        <begin position="73"/>
        <end position="97"/>
    </location>
</feature>
<accession>A0A5C8PEI5</accession>
<proteinExistence type="predicted"/>
<keyword evidence="1" id="KW-0472">Membrane</keyword>
<feature type="transmembrane region" description="Helical" evidence="1">
    <location>
        <begin position="194"/>
        <end position="220"/>
    </location>
</feature>
<reference evidence="2 3" key="1">
    <citation type="submission" date="2019-06" db="EMBL/GenBank/DDBJ databases">
        <title>New taxonomy in bacterial strain CC-CFT640, isolated from vineyard.</title>
        <authorList>
            <person name="Lin S.-Y."/>
            <person name="Tsai C.-F."/>
            <person name="Young C.-C."/>
        </authorList>
    </citation>
    <scope>NUCLEOTIDE SEQUENCE [LARGE SCALE GENOMIC DNA]</scope>
    <source>
        <strain evidence="2 3">CC-CFT640</strain>
    </source>
</reference>
<protein>
    <submittedName>
        <fullName evidence="2">ABC transporter permease</fullName>
    </submittedName>
</protein>
<dbReference type="OrthoDB" id="9795677at2"/>
<dbReference type="Pfam" id="PF12679">
    <property type="entry name" value="ABC2_membrane_2"/>
    <property type="match status" value="1"/>
</dbReference>
<dbReference type="PANTHER" id="PTHR43471:SF14">
    <property type="entry name" value="ABC-2 TYPE TRANSPORT SYSTEM PERMEASE PROTEIN"/>
    <property type="match status" value="1"/>
</dbReference>
<dbReference type="GO" id="GO:0005886">
    <property type="term" value="C:plasma membrane"/>
    <property type="evidence" value="ECO:0007669"/>
    <property type="project" value="UniProtKB-SubCell"/>
</dbReference>
<keyword evidence="3" id="KW-1185">Reference proteome</keyword>
<dbReference type="EMBL" id="VDUZ01000040">
    <property type="protein sequence ID" value="TXL71725.1"/>
    <property type="molecule type" value="Genomic_DNA"/>
</dbReference>
<keyword evidence="1" id="KW-1133">Transmembrane helix</keyword>
<comment type="caution">
    <text evidence="2">The sequence shown here is derived from an EMBL/GenBank/DDBJ whole genome shotgun (WGS) entry which is preliminary data.</text>
</comment>
<organism evidence="2 3">
    <name type="scientific">Vineibacter terrae</name>
    <dbReference type="NCBI Taxonomy" id="2586908"/>
    <lineage>
        <taxon>Bacteria</taxon>
        <taxon>Pseudomonadati</taxon>
        <taxon>Pseudomonadota</taxon>
        <taxon>Alphaproteobacteria</taxon>
        <taxon>Hyphomicrobiales</taxon>
        <taxon>Vineibacter</taxon>
    </lineage>
</organism>
<dbReference type="PANTHER" id="PTHR43471">
    <property type="entry name" value="ABC TRANSPORTER PERMEASE"/>
    <property type="match status" value="1"/>
</dbReference>
<dbReference type="Proteomes" id="UP000321638">
    <property type="component" value="Unassembled WGS sequence"/>
</dbReference>
<keyword evidence="1" id="KW-0812">Transmembrane</keyword>
<sequence length="327" mass="35372">MRREGSPFTGVGVVFLKEYADHLGSVRMRVLEILVVLIGVGFTALAIYNVRKTIQRDDFLFLNLFLYQQEDSAVPSLLGALAIVIPLLAIGLGFDAVNSEFNRRTMSRILAQPIYRDALLLGKFLAGLCTLATGLTALWLLIIGIGLLTMGVPPSSEEVTRGIAFLIIAITLAGVWLAIAMLFSVIFRSTATSALCALGLWLFLVIVWPMLVPSIAALVATPDPLANRVGLLSDSQIDWFFGLSRISPSGLFSDAAMVVLQPQTDAAILRTPTVGMLSQLQGMVRGATLPLNESLLLAWPQITTLIAIVISVFAVAYIAFQRQEVRA</sequence>
<dbReference type="RefSeq" id="WP_147850484.1">
    <property type="nucleotide sequence ID" value="NZ_VDUZ01000040.1"/>
</dbReference>
<gene>
    <name evidence="2" type="ORF">FHP25_28975</name>
</gene>
<dbReference type="AlphaFoldDB" id="A0A5C8PEI5"/>
<evidence type="ECO:0000256" key="1">
    <source>
        <dbReference type="SAM" id="Phobius"/>
    </source>
</evidence>
<dbReference type="GO" id="GO:0140359">
    <property type="term" value="F:ABC-type transporter activity"/>
    <property type="evidence" value="ECO:0007669"/>
    <property type="project" value="InterPro"/>
</dbReference>
<name>A0A5C8PEI5_9HYPH</name>
<evidence type="ECO:0000313" key="3">
    <source>
        <dbReference type="Proteomes" id="UP000321638"/>
    </source>
</evidence>
<feature type="transmembrane region" description="Helical" evidence="1">
    <location>
        <begin position="118"/>
        <end position="143"/>
    </location>
</feature>
<feature type="transmembrane region" description="Helical" evidence="1">
    <location>
        <begin position="30"/>
        <end position="50"/>
    </location>
</feature>
<evidence type="ECO:0000313" key="2">
    <source>
        <dbReference type="EMBL" id="TXL71725.1"/>
    </source>
</evidence>